<dbReference type="PANTHER" id="PTHR34998">
    <property type="entry name" value="OS04G0357400 PROTEIN-RELATED"/>
    <property type="match status" value="1"/>
</dbReference>
<keyword evidence="4" id="KW-1185">Reference proteome</keyword>
<feature type="chain" id="PRO_5002365562" evidence="2">
    <location>
        <begin position="25"/>
        <end position="164"/>
    </location>
</feature>
<feature type="signal peptide" evidence="2">
    <location>
        <begin position="1"/>
        <end position="24"/>
    </location>
</feature>
<sequence>MARGSKAVVIVLLSVVALLSLAVAGPAAGDMRAVMAGGKVGRHDHDVHAAIWQVMMTTKSTRLEDVVAPELGMDDLGELHKRILGRDDSNSNGLEPNRPACPRPPSPCPARGQQYIDRGCKGAYGSVRALGVGDGLKNTVQARKLQTVSHGTSLAIGLCQERRK</sequence>
<feature type="compositionally biased region" description="Pro residues" evidence="1">
    <location>
        <begin position="99"/>
        <end position="108"/>
    </location>
</feature>
<dbReference type="Proteomes" id="UP000026962">
    <property type="component" value="Chromosome 4"/>
</dbReference>
<evidence type="ECO:0000256" key="1">
    <source>
        <dbReference type="SAM" id="MobiDB-lite"/>
    </source>
</evidence>
<evidence type="ECO:0000313" key="4">
    <source>
        <dbReference type="Proteomes" id="UP000026962"/>
    </source>
</evidence>
<evidence type="ECO:0000256" key="2">
    <source>
        <dbReference type="SAM" id="SignalP"/>
    </source>
</evidence>
<reference evidence="3" key="1">
    <citation type="submission" date="2015-04" db="UniProtKB">
        <authorList>
            <consortium name="EnsemblPlants"/>
        </authorList>
    </citation>
    <scope>IDENTIFICATION</scope>
</reference>
<dbReference type="AlphaFoldDB" id="A0A0E0KPD5"/>
<feature type="region of interest" description="Disordered" evidence="1">
    <location>
        <begin position="86"/>
        <end position="110"/>
    </location>
</feature>
<dbReference type="EnsemblPlants" id="OPUNC04G07290.1">
    <property type="protein sequence ID" value="OPUNC04G07290.1"/>
    <property type="gene ID" value="OPUNC04G07290"/>
</dbReference>
<name>A0A0E0KPD5_ORYPU</name>
<accession>A0A0E0KPD5</accession>
<dbReference type="Gramene" id="OPUNC04G07290.1">
    <property type="protein sequence ID" value="OPUNC04G07290.1"/>
    <property type="gene ID" value="OPUNC04G07290"/>
</dbReference>
<dbReference type="PANTHER" id="PTHR34998:SF9">
    <property type="entry name" value="OS04G0357400 PROTEIN"/>
    <property type="match status" value="1"/>
</dbReference>
<dbReference type="HOGENOM" id="CLU_137621_0_0_1"/>
<keyword evidence="2" id="KW-0732">Signal</keyword>
<proteinExistence type="predicted"/>
<protein>
    <submittedName>
        <fullName evidence="3">Uncharacterized protein</fullName>
    </submittedName>
</protein>
<organism evidence="3">
    <name type="scientific">Oryza punctata</name>
    <name type="common">Red rice</name>
    <dbReference type="NCBI Taxonomy" id="4537"/>
    <lineage>
        <taxon>Eukaryota</taxon>
        <taxon>Viridiplantae</taxon>
        <taxon>Streptophyta</taxon>
        <taxon>Embryophyta</taxon>
        <taxon>Tracheophyta</taxon>
        <taxon>Spermatophyta</taxon>
        <taxon>Magnoliopsida</taxon>
        <taxon>Liliopsida</taxon>
        <taxon>Poales</taxon>
        <taxon>Poaceae</taxon>
        <taxon>BOP clade</taxon>
        <taxon>Oryzoideae</taxon>
        <taxon>Oryzeae</taxon>
        <taxon>Oryzinae</taxon>
        <taxon>Oryza</taxon>
    </lineage>
</organism>
<reference evidence="3" key="2">
    <citation type="submission" date="2018-05" db="EMBL/GenBank/DDBJ databases">
        <title>OpunRS2 (Oryza punctata Reference Sequence Version 2).</title>
        <authorList>
            <person name="Zhang J."/>
            <person name="Kudrna D."/>
            <person name="Lee S."/>
            <person name="Talag J."/>
            <person name="Welchert J."/>
            <person name="Wing R.A."/>
        </authorList>
    </citation>
    <scope>NUCLEOTIDE SEQUENCE [LARGE SCALE GENOMIC DNA]</scope>
</reference>
<evidence type="ECO:0000313" key="3">
    <source>
        <dbReference type="EnsemblPlants" id="OPUNC04G07290.1"/>
    </source>
</evidence>